<evidence type="ECO:0000256" key="4">
    <source>
        <dbReference type="ARBA" id="ARBA00022692"/>
    </source>
</evidence>
<dbReference type="EMBL" id="AYZJ01000013">
    <property type="protein sequence ID" value="KRN25380.1"/>
    <property type="molecule type" value="Genomic_DNA"/>
</dbReference>
<evidence type="ECO:0000256" key="7">
    <source>
        <dbReference type="ARBA" id="ARBA00023065"/>
    </source>
</evidence>
<feature type="transmembrane region" description="Helical" evidence="10">
    <location>
        <begin position="185"/>
        <end position="206"/>
    </location>
</feature>
<feature type="transmembrane region" description="Helical" evidence="10">
    <location>
        <begin position="7"/>
        <end position="28"/>
    </location>
</feature>
<feature type="transmembrane region" description="Helical" evidence="10">
    <location>
        <begin position="351"/>
        <end position="378"/>
    </location>
</feature>
<dbReference type="Gene3D" id="6.10.140.1330">
    <property type="match status" value="1"/>
</dbReference>
<feature type="transmembrane region" description="Helical" evidence="10">
    <location>
        <begin position="34"/>
        <end position="51"/>
    </location>
</feature>
<feature type="transmembrane region" description="Helical" evidence="10">
    <location>
        <begin position="158"/>
        <end position="179"/>
    </location>
</feature>
<feature type="transmembrane region" description="Helical" evidence="10">
    <location>
        <begin position="82"/>
        <end position="108"/>
    </location>
</feature>
<dbReference type="PANTHER" id="PTHR10110">
    <property type="entry name" value="SODIUM/HYDROGEN EXCHANGER"/>
    <property type="match status" value="1"/>
</dbReference>
<evidence type="ECO:0000313" key="13">
    <source>
        <dbReference type="Proteomes" id="UP000050865"/>
    </source>
</evidence>
<evidence type="ECO:0000256" key="10">
    <source>
        <dbReference type="SAM" id="Phobius"/>
    </source>
</evidence>
<evidence type="ECO:0000256" key="3">
    <source>
        <dbReference type="ARBA" id="ARBA00022475"/>
    </source>
</evidence>
<dbReference type="GO" id="GO:0015386">
    <property type="term" value="F:potassium:proton antiporter activity"/>
    <property type="evidence" value="ECO:0007669"/>
    <property type="project" value="TreeGrafter"/>
</dbReference>
<feature type="transmembrane region" description="Helical" evidence="10">
    <location>
        <begin position="390"/>
        <end position="413"/>
    </location>
</feature>
<protein>
    <submittedName>
        <fullName evidence="12">NhaP-type Na+ H+ and K+ H+ antiporter</fullName>
    </submittedName>
</protein>
<dbReference type="GO" id="GO:0098719">
    <property type="term" value="P:sodium ion import across plasma membrane"/>
    <property type="evidence" value="ECO:0007669"/>
    <property type="project" value="TreeGrafter"/>
</dbReference>
<keyword evidence="5 10" id="KW-1133">Transmembrane helix</keyword>
<proteinExistence type="predicted"/>
<evidence type="ECO:0000259" key="11">
    <source>
        <dbReference type="Pfam" id="PF00999"/>
    </source>
</evidence>
<accession>A0A0R2FMA7</accession>
<evidence type="ECO:0000256" key="2">
    <source>
        <dbReference type="ARBA" id="ARBA00022448"/>
    </source>
</evidence>
<dbReference type="Pfam" id="PF00999">
    <property type="entry name" value="Na_H_Exchanger"/>
    <property type="match status" value="1"/>
</dbReference>
<comment type="subcellular location">
    <subcellularLocation>
        <location evidence="1">Cell membrane</location>
        <topology evidence="1">Multi-pass membrane protein</topology>
    </subcellularLocation>
</comment>
<sequence>MSGVQLVEAVLLLISLVIVSNVISHYLVVVPVSLIQVALGLGAALFFKLSLDMQTDWFMLLFTAPLLYNDGRRFPKRELWQLRGAIVGNAIFLVFIITFLGGFFLHWLVPAMPLAASFALAAILAPTDPIAVQSLASRVHLPAGLMHLIAGESLINDASGLIGFKYGIAAVMTGTFIWTQAIGDFFYIAVVGALAGALLMGIINLVRLWLLQQGINDTILHAVLQLITPFLIYLLVDDVIGASGVIAVVVAGLLTNASGNRFISALPELRIVTEKTWDIVVYVLNGLIFILLGLELPVAMHATIESRAVSTWQALLDVVLVYLVMLAIRVGWTYGYMWVTAWHQPNADRPSVYLALLNGIAGVRGAISLVGVLAVPVLLPSGAPFPERSLMLFIAAGYIVLSMIVATWVLPVMTKNRAPLRLRGSAVEDAGDVEDAAQPADVRLMTHAQAQRVLYQSAVRKLESERRETNQKPVLDLIDEYQHLLRRLELQEDDSDDLPPFIQDEIALRAVGVAGELAALEQLFEANQVSEPLYQKTKRRLHTRERSLTAMAQNHGHLNLSDIVDRAKAAIPHWWHKVAAERFGRTLNGERLAVEKAIAKGGLKALSEYLRQPEHRARQFNRQVIYALIVQYRNRIATAKASAKQKSLQYEQEMARLRTLALAAERAAIHDLLEQGYITVAMAQRLSQSVNYTENAAALATLE</sequence>
<dbReference type="Proteomes" id="UP000050865">
    <property type="component" value="Unassembled WGS sequence"/>
</dbReference>
<keyword evidence="3" id="KW-1003">Cell membrane</keyword>
<evidence type="ECO:0000256" key="6">
    <source>
        <dbReference type="ARBA" id="ARBA00023053"/>
    </source>
</evidence>
<dbReference type="PATRIC" id="fig|1423730.4.peg.677"/>
<feature type="transmembrane region" description="Helical" evidence="10">
    <location>
        <begin position="319"/>
        <end position="339"/>
    </location>
</feature>
<keyword evidence="8 10" id="KW-0472">Membrane</keyword>
<dbReference type="AlphaFoldDB" id="A0A0R2FMA7"/>
<evidence type="ECO:0000313" key="12">
    <source>
        <dbReference type="EMBL" id="KRN25380.1"/>
    </source>
</evidence>
<feature type="transmembrane region" description="Helical" evidence="10">
    <location>
        <begin position="242"/>
        <end position="259"/>
    </location>
</feature>
<keyword evidence="7" id="KW-0406">Ion transport</keyword>
<dbReference type="GO" id="GO:0015385">
    <property type="term" value="F:sodium:proton antiporter activity"/>
    <property type="evidence" value="ECO:0007669"/>
    <property type="project" value="InterPro"/>
</dbReference>
<dbReference type="GO" id="GO:0051453">
    <property type="term" value="P:regulation of intracellular pH"/>
    <property type="evidence" value="ECO:0007669"/>
    <property type="project" value="TreeGrafter"/>
</dbReference>
<feature type="domain" description="Cation/H+ exchanger transmembrane" evidence="11">
    <location>
        <begin position="16"/>
        <end position="414"/>
    </location>
</feature>
<evidence type="ECO:0000256" key="8">
    <source>
        <dbReference type="ARBA" id="ARBA00023136"/>
    </source>
</evidence>
<keyword evidence="6" id="KW-0915">Sodium</keyword>
<keyword evidence="9" id="KW-0739">Sodium transport</keyword>
<keyword evidence="4 10" id="KW-0812">Transmembrane</keyword>
<reference evidence="12 13" key="1">
    <citation type="journal article" date="2015" name="Genome Announc.">
        <title>Expanding the biotechnology potential of lactobacilli through comparative genomics of 213 strains and associated genera.</title>
        <authorList>
            <person name="Sun Z."/>
            <person name="Harris H.M."/>
            <person name="McCann A."/>
            <person name="Guo C."/>
            <person name="Argimon S."/>
            <person name="Zhang W."/>
            <person name="Yang X."/>
            <person name="Jeffery I.B."/>
            <person name="Cooney J.C."/>
            <person name="Kagawa T.F."/>
            <person name="Liu W."/>
            <person name="Song Y."/>
            <person name="Salvetti E."/>
            <person name="Wrobel A."/>
            <person name="Rasinkangas P."/>
            <person name="Parkhill J."/>
            <person name="Rea M.C."/>
            <person name="O'Sullivan O."/>
            <person name="Ritari J."/>
            <person name="Douillard F.P."/>
            <person name="Paul Ross R."/>
            <person name="Yang R."/>
            <person name="Briner A.E."/>
            <person name="Felis G.E."/>
            <person name="de Vos W.M."/>
            <person name="Barrangou R."/>
            <person name="Klaenhammer T.R."/>
            <person name="Caufield P.W."/>
            <person name="Cui Y."/>
            <person name="Zhang H."/>
            <person name="O'Toole P.W."/>
        </authorList>
    </citation>
    <scope>NUCLEOTIDE SEQUENCE [LARGE SCALE GENOMIC DNA]</scope>
    <source>
        <strain evidence="12 13">DSM 22697</strain>
    </source>
</reference>
<evidence type="ECO:0000256" key="1">
    <source>
        <dbReference type="ARBA" id="ARBA00004651"/>
    </source>
</evidence>
<comment type="caution">
    <text evidence="12">The sequence shown here is derived from an EMBL/GenBank/DDBJ whole genome shotgun (WGS) entry which is preliminary data.</text>
</comment>
<dbReference type="GO" id="GO:0005886">
    <property type="term" value="C:plasma membrane"/>
    <property type="evidence" value="ECO:0007669"/>
    <property type="project" value="UniProtKB-SubCell"/>
</dbReference>
<organism evidence="12 13">
    <name type="scientific">Lacticaseibacillus camelliae DSM 22697 = JCM 13995</name>
    <dbReference type="NCBI Taxonomy" id="1423730"/>
    <lineage>
        <taxon>Bacteria</taxon>
        <taxon>Bacillati</taxon>
        <taxon>Bacillota</taxon>
        <taxon>Bacilli</taxon>
        <taxon>Lactobacillales</taxon>
        <taxon>Lactobacillaceae</taxon>
        <taxon>Lacticaseibacillus</taxon>
    </lineage>
</organism>
<evidence type="ECO:0000256" key="9">
    <source>
        <dbReference type="ARBA" id="ARBA00023201"/>
    </source>
</evidence>
<evidence type="ECO:0000256" key="5">
    <source>
        <dbReference type="ARBA" id="ARBA00022989"/>
    </source>
</evidence>
<gene>
    <name evidence="12" type="ORF">FC75_GL000650</name>
</gene>
<keyword evidence="2" id="KW-0813">Transport</keyword>
<dbReference type="PANTHER" id="PTHR10110:SF86">
    <property type="entry name" value="SODIUM_HYDROGEN EXCHANGER 7"/>
    <property type="match status" value="1"/>
</dbReference>
<dbReference type="InterPro" id="IPR006153">
    <property type="entry name" value="Cation/H_exchanger_TM"/>
</dbReference>
<feature type="transmembrane region" description="Helical" evidence="10">
    <location>
        <begin position="279"/>
        <end position="299"/>
    </location>
</feature>
<dbReference type="InterPro" id="IPR018422">
    <property type="entry name" value="Cation/H_exchanger_CPA1"/>
</dbReference>
<keyword evidence="13" id="KW-1185">Reference proteome</keyword>
<name>A0A0R2FMA7_9LACO</name>
<dbReference type="STRING" id="1423730.FC75_GL000650"/>